<sequence length="96" mass="11521">MRWYYLLNIKTYMGTDRSANLKRRARIISQLAANLLRYKIMTNQSHTHWSSTELNFFTNHSSNLCNSLVFSISSKYNQRFLKFHFFPFNNVMANMK</sequence>
<evidence type="ECO:0000313" key="1">
    <source>
        <dbReference type="EMBL" id="CDP96388.1"/>
    </source>
</evidence>
<protein>
    <submittedName>
        <fullName evidence="1">Bm486</fullName>
    </submittedName>
</protein>
<gene>
    <name evidence="1" type="primary">Bm486</name>
    <name evidence="1" type="ORF">BM_Bm486</name>
</gene>
<reference evidence="1" key="1">
    <citation type="journal article" date="2007" name="Science">
        <title>Draft genome of the filarial nematode parasite Brugia malayi.</title>
        <authorList>
            <person name="Ghedin E."/>
            <person name="Wang S."/>
            <person name="Spiro D."/>
            <person name="Caler E."/>
            <person name="Zhao Q."/>
            <person name="Crabtree J."/>
            <person name="Allen J.E."/>
            <person name="Delcher A.L."/>
            <person name="Guiliano D.B."/>
            <person name="Miranda-Saavedra D."/>
            <person name="Angiuoli S.V."/>
            <person name="Creasy T."/>
            <person name="Amedeo P."/>
            <person name="Haas B."/>
            <person name="El-Sayed N.M."/>
            <person name="Wortman J.R."/>
            <person name="Feldblyum T."/>
            <person name="Tallon L."/>
            <person name="Schatz M."/>
            <person name="Shumway M."/>
            <person name="Koo H."/>
            <person name="Salzberg S.L."/>
            <person name="Schobel S."/>
            <person name="Pertea M."/>
            <person name="Pop M."/>
            <person name="White O."/>
            <person name="Barton G.J."/>
            <person name="Carlow C.K."/>
            <person name="Crawford M.J."/>
            <person name="Daub J."/>
            <person name="Dimmic M.W."/>
            <person name="Estes C.F."/>
            <person name="Foster J.M."/>
            <person name="Ganatra M."/>
            <person name="Gregory W.F."/>
            <person name="Johnson N.M."/>
            <person name="Jin J."/>
            <person name="Komuniecki R."/>
            <person name="Korf I."/>
            <person name="Kumar S."/>
            <person name="Laney S."/>
            <person name="Li B.W."/>
            <person name="Li W."/>
            <person name="Lindblom T.H."/>
            <person name="Lustigman S."/>
            <person name="Ma D."/>
            <person name="Maina C.V."/>
            <person name="Martin D.M."/>
            <person name="McCarter J.P."/>
            <person name="McReynolds L."/>
            <person name="Mitreva M."/>
            <person name="Nutman T.B."/>
            <person name="Parkinson J."/>
            <person name="Peregrin-Alvarez J.M."/>
            <person name="Poole C."/>
            <person name="Ren Q."/>
            <person name="Saunders L."/>
            <person name="Sluder A.E."/>
            <person name="Smith K."/>
            <person name="Stanke M."/>
            <person name="Unnasch T.R."/>
            <person name="Ware J."/>
            <person name="Wei A.D."/>
            <person name="Weil G."/>
            <person name="Williams D.J."/>
            <person name="Zhang Y."/>
            <person name="Williams S.A."/>
            <person name="Fraser-Liggett C."/>
            <person name="Slatko B."/>
            <person name="Blaxter M.L."/>
            <person name="Scott A.L."/>
        </authorList>
    </citation>
    <scope>NUCLEOTIDE SEQUENCE</scope>
    <source>
        <strain evidence="1">FR3</strain>
    </source>
</reference>
<organism evidence="1">
    <name type="scientific">Brugia malayi</name>
    <name type="common">Filarial nematode worm</name>
    <dbReference type="NCBI Taxonomy" id="6279"/>
    <lineage>
        <taxon>Eukaryota</taxon>
        <taxon>Metazoa</taxon>
        <taxon>Ecdysozoa</taxon>
        <taxon>Nematoda</taxon>
        <taxon>Chromadorea</taxon>
        <taxon>Rhabditida</taxon>
        <taxon>Spirurina</taxon>
        <taxon>Spiruromorpha</taxon>
        <taxon>Filarioidea</taxon>
        <taxon>Onchocercidae</taxon>
        <taxon>Brugia</taxon>
    </lineage>
</organism>
<proteinExistence type="predicted"/>
<accession>A0A1I9G2K9</accession>
<name>A0A1I9G2K9_BRUMA</name>
<reference evidence="1" key="2">
    <citation type="submission" date="2012-12" db="EMBL/GenBank/DDBJ databases">
        <authorList>
            <consortium name="WormBase Consortium"/>
            <person name="Ghedin E."/>
            <person name="Paulini M."/>
        </authorList>
    </citation>
    <scope>NUCLEOTIDE SEQUENCE</scope>
    <source>
        <strain evidence="1">FR3</strain>
    </source>
</reference>
<dbReference type="AlphaFoldDB" id="A0A1I9G2K9"/>
<dbReference type="EMBL" id="LN856957">
    <property type="protein sequence ID" value="CDP96388.1"/>
    <property type="molecule type" value="Genomic_DNA"/>
</dbReference>